<dbReference type="PROSITE" id="PS51782">
    <property type="entry name" value="LYSM"/>
    <property type="match status" value="1"/>
</dbReference>
<dbReference type="AlphaFoldDB" id="A0AA88V8N8"/>
<feature type="compositionally biased region" description="Acidic residues" evidence="8">
    <location>
        <begin position="153"/>
        <end position="174"/>
    </location>
</feature>
<dbReference type="PANTHER" id="PTHR46204">
    <property type="entry name" value="CHITIN ELICITOR RECEPTOR KINASE 1-RELATED"/>
    <property type="match status" value="1"/>
</dbReference>
<dbReference type="SUPFAM" id="SSF56112">
    <property type="entry name" value="Protein kinase-like (PK-like)"/>
    <property type="match status" value="1"/>
</dbReference>
<feature type="region of interest" description="Disordered" evidence="8">
    <location>
        <begin position="146"/>
        <end position="222"/>
    </location>
</feature>
<dbReference type="GO" id="GO:0019199">
    <property type="term" value="F:transmembrane receptor protein kinase activity"/>
    <property type="evidence" value="ECO:0007669"/>
    <property type="project" value="InterPro"/>
</dbReference>
<evidence type="ECO:0000256" key="5">
    <source>
        <dbReference type="ARBA" id="ARBA00022989"/>
    </source>
</evidence>
<keyword evidence="6 9" id="KW-0472">Membrane</keyword>
<evidence type="ECO:0000256" key="2">
    <source>
        <dbReference type="ARBA" id="ARBA00022475"/>
    </source>
</evidence>
<dbReference type="GO" id="GO:0005886">
    <property type="term" value="C:plasma membrane"/>
    <property type="evidence" value="ECO:0007669"/>
    <property type="project" value="UniProtKB-SubCell"/>
</dbReference>
<feature type="transmembrane region" description="Helical" evidence="9">
    <location>
        <begin position="624"/>
        <end position="647"/>
    </location>
</feature>
<keyword evidence="4" id="KW-0732">Signal</keyword>
<dbReference type="InterPro" id="IPR011009">
    <property type="entry name" value="Kinase-like_dom_sf"/>
</dbReference>
<dbReference type="InterPro" id="IPR036779">
    <property type="entry name" value="LysM_dom_sf"/>
</dbReference>
<evidence type="ECO:0000256" key="9">
    <source>
        <dbReference type="SAM" id="Phobius"/>
    </source>
</evidence>
<feature type="region of interest" description="Disordered" evidence="8">
    <location>
        <begin position="293"/>
        <end position="329"/>
    </location>
</feature>
<gene>
    <name evidence="11" type="ORF">RJ639_018173</name>
</gene>
<accession>A0AA88V8N8</accession>
<dbReference type="InterPro" id="IPR001245">
    <property type="entry name" value="Ser-Thr/Tyr_kinase_cat_dom"/>
</dbReference>
<evidence type="ECO:0000256" key="3">
    <source>
        <dbReference type="ARBA" id="ARBA00022692"/>
    </source>
</evidence>
<keyword evidence="2" id="KW-1003">Cell membrane</keyword>
<dbReference type="PANTHER" id="PTHR46204:SF2">
    <property type="entry name" value="CHITIN ELICITOR RECEPTOR KINASE 1"/>
    <property type="match status" value="1"/>
</dbReference>
<dbReference type="Gene3D" id="1.10.510.10">
    <property type="entry name" value="Transferase(Phosphotransferase) domain 1"/>
    <property type="match status" value="1"/>
</dbReference>
<keyword evidence="12" id="KW-1185">Reference proteome</keyword>
<dbReference type="Gene3D" id="3.10.350.10">
    <property type="entry name" value="LysM domain"/>
    <property type="match status" value="1"/>
</dbReference>
<feature type="domain" description="LysM" evidence="10">
    <location>
        <begin position="559"/>
        <end position="603"/>
    </location>
</feature>
<evidence type="ECO:0000259" key="10">
    <source>
        <dbReference type="PROSITE" id="PS51782"/>
    </source>
</evidence>
<sequence length="836" mass="92626">MDDVLQYMRGPEDDLLVYGPRSSLFTLKVHHGGEFKTQQITSYVGGSITFFDYVPSDRISLLWFDDMCQALGYEGFLGYYFKEPLGEAYIHIAVDDCILYMVESLPRSRVVDIYTTHPNAVKHINKGVNNDLGSDTVEVLSVHYASQQNSDNTSEDEDEDEEATDEEQSEEDNVDSGQGGVRDVGGDDVSEDNEIVSDPDYEDDSTSDEDDVMFDKNIDDDSEWAGVDKDVGKGWKGKVLQLNMQIQKRSSIILVYLMTRLRKKREKALKRFESLSQYVPRVESKIEKAKINERARQENAGTRQGNLGARQGRVKLPRMSSSQPLPMRSDNHSGPIYGMFRAAPQPPPAMVNIGNIQVRHASYMINGRNVVTDSSLRAGINARQSASSGRCSTEILPNFIPFPLPVNWEMGSGSSAPVSNSRCNRGCDLALASYYVQPAVNMTFIAAVFEVDANDIPRYNPQVPNLDSIQADARINIPFSCNCLGGQFLGHAFLYNVLPGDRYDTIATRFFANLTTEEMLQRFNRYDPTSIPIVNARLNVTVNCSCGDARVSKDYGVFATYPLRQGDSLDSIAAQVDVSADLLRRYNPNANFSAGTGLVYLPIKGIEGSIGSQGGSNSEKRRKVAVIVGLALMMSGLILSLSITLYVSMKKKMRKQQQEKLKGEGSVTVKDIKYGKYHLYLLTQRNLPTYMTMPFTSMKIDLLPGYMSPEYAGDGLFSVKSDVFSFGVLVLEIAWMLYKEGRSLELLDTNLGSSCNESEVLQSINVGLLCVQQCPGDRPSMSSVVLMLGHDGALPQSKEPGFFINENGLHFDDGHLPSNHGPISANEMTITLLDAR</sequence>
<dbReference type="Pfam" id="PF23577">
    <property type="entry name" value="LysM_RLK"/>
    <property type="match status" value="1"/>
</dbReference>
<protein>
    <recommendedName>
        <fullName evidence="10">LysM domain-containing protein</fullName>
    </recommendedName>
</protein>
<dbReference type="Pfam" id="PF26130">
    <property type="entry name" value="PB1-like"/>
    <property type="match status" value="1"/>
</dbReference>
<keyword evidence="5 9" id="KW-1133">Transmembrane helix</keyword>
<keyword evidence="7" id="KW-1015">Disulfide bond</keyword>
<dbReference type="CDD" id="cd00118">
    <property type="entry name" value="LysM"/>
    <property type="match status" value="1"/>
</dbReference>
<dbReference type="InterPro" id="IPR058594">
    <property type="entry name" value="PB1-like_dom_pln"/>
</dbReference>
<dbReference type="InterPro" id="IPR018392">
    <property type="entry name" value="LysM"/>
</dbReference>
<evidence type="ECO:0000256" key="7">
    <source>
        <dbReference type="ARBA" id="ARBA00023157"/>
    </source>
</evidence>
<dbReference type="InterPro" id="IPR021820">
    <property type="entry name" value="S-locus_recpt_kinase_C"/>
</dbReference>
<dbReference type="Pfam" id="PF07714">
    <property type="entry name" value="PK_Tyr_Ser-Thr"/>
    <property type="match status" value="1"/>
</dbReference>
<proteinExistence type="predicted"/>
<dbReference type="InterPro" id="IPR044812">
    <property type="entry name" value="CERK1/LYK3-like"/>
</dbReference>
<evidence type="ECO:0000256" key="4">
    <source>
        <dbReference type="ARBA" id="ARBA00022729"/>
    </source>
</evidence>
<evidence type="ECO:0000313" key="11">
    <source>
        <dbReference type="EMBL" id="KAK3003982.1"/>
    </source>
</evidence>
<evidence type="ECO:0000256" key="8">
    <source>
        <dbReference type="SAM" id="MobiDB-lite"/>
    </source>
</evidence>
<dbReference type="GO" id="GO:0004674">
    <property type="term" value="F:protein serine/threonine kinase activity"/>
    <property type="evidence" value="ECO:0007669"/>
    <property type="project" value="InterPro"/>
</dbReference>
<dbReference type="Proteomes" id="UP001188597">
    <property type="component" value="Unassembled WGS sequence"/>
</dbReference>
<dbReference type="EMBL" id="JAVXUP010002331">
    <property type="protein sequence ID" value="KAK3003982.1"/>
    <property type="molecule type" value="Genomic_DNA"/>
</dbReference>
<comment type="subcellular location">
    <subcellularLocation>
        <location evidence="1">Cell membrane</location>
        <topology evidence="1">Single-pass membrane protein</topology>
    </subcellularLocation>
</comment>
<name>A0AA88V8N8_9ASTE</name>
<comment type="caution">
    <text evidence="11">The sequence shown here is derived from an EMBL/GenBank/DDBJ whole genome shotgun (WGS) entry which is preliminary data.</text>
</comment>
<feature type="compositionally biased region" description="Acidic residues" evidence="8">
    <location>
        <begin position="186"/>
        <end position="212"/>
    </location>
</feature>
<evidence type="ECO:0000256" key="1">
    <source>
        <dbReference type="ARBA" id="ARBA00004162"/>
    </source>
</evidence>
<evidence type="ECO:0000313" key="12">
    <source>
        <dbReference type="Proteomes" id="UP001188597"/>
    </source>
</evidence>
<reference evidence="11" key="1">
    <citation type="submission" date="2022-12" db="EMBL/GenBank/DDBJ databases">
        <title>Draft genome assemblies for two species of Escallonia (Escalloniales).</title>
        <authorList>
            <person name="Chanderbali A."/>
            <person name="Dervinis C."/>
            <person name="Anghel I."/>
            <person name="Soltis D."/>
            <person name="Soltis P."/>
            <person name="Zapata F."/>
        </authorList>
    </citation>
    <scope>NUCLEOTIDE SEQUENCE</scope>
    <source>
        <strain evidence="11">UCBG64.0493</strain>
        <tissue evidence="11">Leaf</tissue>
    </source>
</reference>
<evidence type="ECO:0000256" key="6">
    <source>
        <dbReference type="ARBA" id="ARBA00023136"/>
    </source>
</evidence>
<keyword evidence="3 9" id="KW-0812">Transmembrane</keyword>
<dbReference type="Pfam" id="PF11883">
    <property type="entry name" value="DUF3403"/>
    <property type="match status" value="1"/>
</dbReference>
<dbReference type="InterPro" id="IPR057097">
    <property type="entry name" value="LysM_RLK3/10"/>
</dbReference>
<dbReference type="GO" id="GO:0045087">
    <property type="term" value="P:innate immune response"/>
    <property type="evidence" value="ECO:0007669"/>
    <property type="project" value="InterPro"/>
</dbReference>
<organism evidence="11 12">
    <name type="scientific">Escallonia herrerae</name>
    <dbReference type="NCBI Taxonomy" id="1293975"/>
    <lineage>
        <taxon>Eukaryota</taxon>
        <taxon>Viridiplantae</taxon>
        <taxon>Streptophyta</taxon>
        <taxon>Embryophyta</taxon>
        <taxon>Tracheophyta</taxon>
        <taxon>Spermatophyta</taxon>
        <taxon>Magnoliopsida</taxon>
        <taxon>eudicotyledons</taxon>
        <taxon>Gunneridae</taxon>
        <taxon>Pentapetalae</taxon>
        <taxon>asterids</taxon>
        <taxon>campanulids</taxon>
        <taxon>Escalloniales</taxon>
        <taxon>Escalloniaceae</taxon>
        <taxon>Escallonia</taxon>
    </lineage>
</organism>